<comment type="caution">
    <text evidence="2">The sequence shown here is derived from an EMBL/GenBank/DDBJ whole genome shotgun (WGS) entry which is preliminary data.</text>
</comment>
<dbReference type="PANTHER" id="PTHR35179">
    <property type="entry name" value="PROTEIN CBG02620"/>
    <property type="match status" value="1"/>
</dbReference>
<evidence type="ECO:0000313" key="2">
    <source>
        <dbReference type="EMBL" id="KAJ7366140.1"/>
    </source>
</evidence>
<sequence>MYGSSASKRGRFSNSAPSTPLLPDRDIMEGLRPTALQTFAIPTITGAGKDVKIIGLESIGSYNWTTASSPTIMVPGSPPEWQNRATPYQVPADTGLVFVDQNGFRMPSTVLLPIIMAVDETQDATDSPGPFDWCGERIDFVTDRNGLRKLLRWIDDAGTNPTPKDFRIDTQLAGSTVLLNRWEARTRVTSSGYTYGFNFEKASTDPALGCEDSTGHHRIVKYDLNGLKMVVRFEVDACIPTSVPPKKGGRKVGNVNDLADTLAGINLAPRSSADPISTTSHGLTVVKGGAVVPHSSILELTTRTERNAAQFDWNDAYPQLFFSQTPHHFLAVHNRGRFVAVNKRGLESSELQAVEHRMQPSLQRLCVALGLIKDIVVKHGQRGRLTLVCRGGKLEVFERTSNASCLPDELMMRFEN</sequence>
<proteinExistence type="predicted"/>
<gene>
    <name evidence="2" type="ORF">DFH08DRAFT_833598</name>
</gene>
<protein>
    <recommendedName>
        <fullName evidence="4">Geranylgeranyl pyrophosphate synthetase</fullName>
    </recommendedName>
</protein>
<reference evidence="2" key="1">
    <citation type="submission" date="2023-03" db="EMBL/GenBank/DDBJ databases">
        <title>Massive genome expansion in bonnet fungi (Mycena s.s.) driven by repeated elements and novel gene families across ecological guilds.</title>
        <authorList>
            <consortium name="Lawrence Berkeley National Laboratory"/>
            <person name="Harder C.B."/>
            <person name="Miyauchi S."/>
            <person name="Viragh M."/>
            <person name="Kuo A."/>
            <person name="Thoen E."/>
            <person name="Andreopoulos B."/>
            <person name="Lu D."/>
            <person name="Skrede I."/>
            <person name="Drula E."/>
            <person name="Henrissat B."/>
            <person name="Morin E."/>
            <person name="Kohler A."/>
            <person name="Barry K."/>
            <person name="LaButti K."/>
            <person name="Morin E."/>
            <person name="Salamov A."/>
            <person name="Lipzen A."/>
            <person name="Mereny Z."/>
            <person name="Hegedus B."/>
            <person name="Baldrian P."/>
            <person name="Stursova M."/>
            <person name="Weitz H."/>
            <person name="Taylor A."/>
            <person name="Grigoriev I.V."/>
            <person name="Nagy L.G."/>
            <person name="Martin F."/>
            <person name="Kauserud H."/>
        </authorList>
    </citation>
    <scope>NUCLEOTIDE SEQUENCE</scope>
    <source>
        <strain evidence="2">CBHHK002</strain>
    </source>
</reference>
<evidence type="ECO:0000256" key="1">
    <source>
        <dbReference type="SAM" id="MobiDB-lite"/>
    </source>
</evidence>
<dbReference type="EMBL" id="JARIHO010000002">
    <property type="protein sequence ID" value="KAJ7366140.1"/>
    <property type="molecule type" value="Genomic_DNA"/>
</dbReference>
<keyword evidence="3" id="KW-1185">Reference proteome</keyword>
<evidence type="ECO:0008006" key="4">
    <source>
        <dbReference type="Google" id="ProtNLM"/>
    </source>
</evidence>
<feature type="region of interest" description="Disordered" evidence="1">
    <location>
        <begin position="1"/>
        <end position="26"/>
    </location>
</feature>
<dbReference type="Proteomes" id="UP001218218">
    <property type="component" value="Unassembled WGS sequence"/>
</dbReference>
<feature type="compositionally biased region" description="Polar residues" evidence="1">
    <location>
        <begin position="1"/>
        <end position="18"/>
    </location>
</feature>
<accession>A0AAD7F4Z9</accession>
<dbReference type="AlphaFoldDB" id="A0AAD7F4Z9"/>
<dbReference type="PANTHER" id="PTHR35179:SF2">
    <property type="entry name" value="START DOMAIN-CONTAINING PROTEIN"/>
    <property type="match status" value="1"/>
</dbReference>
<organism evidence="2 3">
    <name type="scientific">Mycena albidolilacea</name>
    <dbReference type="NCBI Taxonomy" id="1033008"/>
    <lineage>
        <taxon>Eukaryota</taxon>
        <taxon>Fungi</taxon>
        <taxon>Dikarya</taxon>
        <taxon>Basidiomycota</taxon>
        <taxon>Agaricomycotina</taxon>
        <taxon>Agaricomycetes</taxon>
        <taxon>Agaricomycetidae</taxon>
        <taxon>Agaricales</taxon>
        <taxon>Marasmiineae</taxon>
        <taxon>Mycenaceae</taxon>
        <taxon>Mycena</taxon>
    </lineage>
</organism>
<evidence type="ECO:0000313" key="3">
    <source>
        <dbReference type="Proteomes" id="UP001218218"/>
    </source>
</evidence>
<name>A0AAD7F4Z9_9AGAR</name>